<evidence type="ECO:0000256" key="4">
    <source>
        <dbReference type="SAM" id="MobiDB-lite"/>
    </source>
</evidence>
<dbReference type="SUPFAM" id="SSF56235">
    <property type="entry name" value="N-terminal nucleophile aminohydrolases (Ntn hydrolases)"/>
    <property type="match status" value="1"/>
</dbReference>
<reference evidence="6" key="1">
    <citation type="submission" date="2025-08" db="UniProtKB">
        <authorList>
            <consortium name="RefSeq"/>
        </authorList>
    </citation>
    <scope>IDENTIFICATION</scope>
    <source>
        <tissue evidence="6">Leaves</tissue>
    </source>
</reference>
<dbReference type="RefSeq" id="XP_018824240.2">
    <property type="nucleotide sequence ID" value="XM_018968695.2"/>
</dbReference>
<dbReference type="GO" id="GO:0005634">
    <property type="term" value="C:nucleus"/>
    <property type="evidence" value="ECO:0007669"/>
    <property type="project" value="UniProtKB-SubCell"/>
</dbReference>
<dbReference type="OrthoDB" id="10248542at2759"/>
<dbReference type="InterPro" id="IPR031425">
    <property type="entry name" value="NPR1/NH1-interacting"/>
</dbReference>
<dbReference type="InParanoid" id="A0A2I4EXW3"/>
<accession>A0A2I4EXW3</accession>
<dbReference type="GeneID" id="108993703"/>
<protein>
    <submittedName>
        <fullName evidence="6">Uncharacterized protein LOC108993703</fullName>
    </submittedName>
</protein>
<gene>
    <name evidence="6" type="primary">LOC108993703</name>
</gene>
<evidence type="ECO:0000313" key="5">
    <source>
        <dbReference type="Proteomes" id="UP000235220"/>
    </source>
</evidence>
<dbReference type="InterPro" id="IPR029055">
    <property type="entry name" value="Ntn_hydrolases_N"/>
</dbReference>
<comment type="subcellular location">
    <subcellularLocation>
        <location evidence="1">Nucleus</location>
    </subcellularLocation>
</comment>
<dbReference type="GO" id="GO:0005839">
    <property type="term" value="C:proteasome core complex"/>
    <property type="evidence" value="ECO:0007669"/>
    <property type="project" value="InterPro"/>
</dbReference>
<feature type="region of interest" description="Disordered" evidence="4">
    <location>
        <begin position="166"/>
        <end position="191"/>
    </location>
</feature>
<evidence type="ECO:0000256" key="2">
    <source>
        <dbReference type="ARBA" id="ARBA00009937"/>
    </source>
</evidence>
<dbReference type="Pfam" id="PF00227">
    <property type="entry name" value="Proteasome"/>
    <property type="match status" value="1"/>
</dbReference>
<evidence type="ECO:0000313" key="6">
    <source>
        <dbReference type="RefSeq" id="XP_018824240.2"/>
    </source>
</evidence>
<comment type="similarity">
    <text evidence="2">Belongs to the NPR1-interactor family.</text>
</comment>
<dbReference type="Pfam" id="PF15699">
    <property type="entry name" value="NPR1_interact"/>
    <property type="match status" value="1"/>
</dbReference>
<dbReference type="AlphaFoldDB" id="A0A2I4EXW3"/>
<keyword evidence="3" id="KW-0539">Nucleus</keyword>
<dbReference type="Gene3D" id="3.60.20.10">
    <property type="entry name" value="Glutamine Phosphoribosylpyrophosphate, subunit 1, domain 1"/>
    <property type="match status" value="1"/>
</dbReference>
<sequence length="191" mass="22341">MIGVNFEDNHVATGFGNHLARPILRDEWHENLSFEDGVKLLEKCMRVLLYRDRSAVNKLQYHMEDASKKRKNCLHHDDDVEEDDEQKMEKFFALIRNIREARDQHVRSNGPDVIKGSIDNKRSKMNKVIEEEKKIKIVTEVWKPSFEPEDFMEKVAGAQFKTVLGSSQIQETDQEKEKEEEEGLLDLKLSL</sequence>
<dbReference type="KEGG" id="jre:108993703"/>
<name>A0A2I4EXW3_JUGRE</name>
<dbReference type="Proteomes" id="UP000235220">
    <property type="component" value="Chromosome 8"/>
</dbReference>
<evidence type="ECO:0000256" key="1">
    <source>
        <dbReference type="ARBA" id="ARBA00004123"/>
    </source>
</evidence>
<dbReference type="GO" id="GO:0051603">
    <property type="term" value="P:proteolysis involved in protein catabolic process"/>
    <property type="evidence" value="ECO:0007669"/>
    <property type="project" value="InterPro"/>
</dbReference>
<keyword evidence="5" id="KW-1185">Reference proteome</keyword>
<organism evidence="5 6">
    <name type="scientific">Juglans regia</name>
    <name type="common">English walnut</name>
    <dbReference type="NCBI Taxonomy" id="51240"/>
    <lineage>
        <taxon>Eukaryota</taxon>
        <taxon>Viridiplantae</taxon>
        <taxon>Streptophyta</taxon>
        <taxon>Embryophyta</taxon>
        <taxon>Tracheophyta</taxon>
        <taxon>Spermatophyta</taxon>
        <taxon>Magnoliopsida</taxon>
        <taxon>eudicotyledons</taxon>
        <taxon>Gunneridae</taxon>
        <taxon>Pentapetalae</taxon>
        <taxon>rosids</taxon>
        <taxon>fabids</taxon>
        <taxon>Fagales</taxon>
        <taxon>Juglandaceae</taxon>
        <taxon>Juglans</taxon>
    </lineage>
</organism>
<dbReference type="PANTHER" id="PTHR33669:SF14">
    <property type="entry name" value="NRR REPRESSOR HOMOLOG 3"/>
    <property type="match status" value="1"/>
</dbReference>
<dbReference type="InterPro" id="IPR001353">
    <property type="entry name" value="Proteasome_sua/b"/>
</dbReference>
<evidence type="ECO:0000256" key="3">
    <source>
        <dbReference type="ARBA" id="ARBA00023242"/>
    </source>
</evidence>
<feature type="compositionally biased region" description="Acidic residues" evidence="4">
    <location>
        <begin position="172"/>
        <end position="184"/>
    </location>
</feature>
<dbReference type="GO" id="GO:0010112">
    <property type="term" value="P:regulation of systemic acquired resistance"/>
    <property type="evidence" value="ECO:0007669"/>
    <property type="project" value="InterPro"/>
</dbReference>
<dbReference type="PANTHER" id="PTHR33669">
    <property type="entry name" value="PROTEIN NEGATIVE REGULATOR OF RESISTANCE"/>
    <property type="match status" value="1"/>
</dbReference>
<dbReference type="STRING" id="51240.A0A2I4EXW3"/>
<proteinExistence type="inferred from homology"/>
<dbReference type="FunCoup" id="A0A2I4EXW3">
    <property type="interactions" value="54"/>
</dbReference>